<dbReference type="RefSeq" id="WP_366190684.1">
    <property type="nucleotide sequence ID" value="NZ_JBFBVU010000001.1"/>
</dbReference>
<feature type="domain" description="TtsA-like Glycoside hydrolase family 108" evidence="3">
    <location>
        <begin position="276"/>
        <end position="359"/>
    </location>
</feature>
<name>A0ABV3L2I4_9RHOB</name>
<reference evidence="4 5" key="1">
    <citation type="submission" date="2024-07" db="EMBL/GenBank/DDBJ databases">
        <authorList>
            <person name="Kang M."/>
        </authorList>
    </citation>
    <scope>NUCLEOTIDE SEQUENCE [LARGE SCALE GENOMIC DNA]</scope>
    <source>
        <strain evidence="4 5">DFM31</strain>
    </source>
</reference>
<evidence type="ECO:0000256" key="2">
    <source>
        <dbReference type="SAM" id="Phobius"/>
    </source>
</evidence>
<feature type="coiled-coil region" evidence="1">
    <location>
        <begin position="57"/>
        <end position="125"/>
    </location>
</feature>
<gene>
    <name evidence="4" type="ORF">AB0T83_00645</name>
</gene>
<comment type="caution">
    <text evidence="4">The sequence shown here is derived from an EMBL/GenBank/DDBJ whole genome shotgun (WGS) entry which is preliminary data.</text>
</comment>
<keyword evidence="2" id="KW-0472">Membrane</keyword>
<feature type="transmembrane region" description="Helical" evidence="2">
    <location>
        <begin position="176"/>
        <end position="196"/>
    </location>
</feature>
<dbReference type="SUPFAM" id="SSF53955">
    <property type="entry name" value="Lysozyme-like"/>
    <property type="match status" value="1"/>
</dbReference>
<keyword evidence="5" id="KW-1185">Reference proteome</keyword>
<evidence type="ECO:0000313" key="4">
    <source>
        <dbReference type="EMBL" id="MEV8465287.1"/>
    </source>
</evidence>
<keyword evidence="2" id="KW-0812">Transmembrane</keyword>
<evidence type="ECO:0000256" key="1">
    <source>
        <dbReference type="SAM" id="Coils"/>
    </source>
</evidence>
<protein>
    <submittedName>
        <fullName evidence="4">Glycosyl hydrolase 108 family protein</fullName>
    </submittedName>
</protein>
<feature type="transmembrane region" description="Helical" evidence="2">
    <location>
        <begin position="131"/>
        <end position="156"/>
    </location>
</feature>
<dbReference type="Proteomes" id="UP001553161">
    <property type="component" value="Unassembled WGS sequence"/>
</dbReference>
<dbReference type="EMBL" id="JBFBVU010000001">
    <property type="protein sequence ID" value="MEV8465287.1"/>
    <property type="molecule type" value="Genomic_DNA"/>
</dbReference>
<keyword evidence="1" id="KW-0175">Coiled coil</keyword>
<dbReference type="Pfam" id="PF05838">
    <property type="entry name" value="Glyco_hydro_108"/>
    <property type="match status" value="1"/>
</dbReference>
<accession>A0ABV3L2I4</accession>
<sequence length="438" mass="47450">MSPLIGIAVNMLPGLAKRLTRGSKPETQDLVETVVREVLNTDDPQEAALRAEDPQLSGELRLRLAEIEAAADKAEQEAQEKLRQAQLEKLRLDIQAASEQRAGELDELEKRLDDKQDARATMVDLNKSGSYLAWGPVLVSTVVVVGFFVTLISLVFLVKSGTANATEGAGQLILQILNIAVGALTAGFATVISFWLGSSNGSQKKDINAAQAQNTVAQIQKDNVRATQAMVDAQNRQTSDLIQRMAAVANPAPVMAAAAAGGPKAKDARQFGKCLEIIFMHEGGYSDHPKDPGGATNMGITHKTLAAWRGQPVTRDDVRNLTREEAGEIYRANYWNALSCDSLPAGVDLVAFDFGVNAGVRRSAKLLQKLVHVEQDGQIGPITVGAAQTLEPEHIINAFSDGRMEHYRSLDTWETFKKGWTRRTTETRATALEMAKNG</sequence>
<keyword evidence="4" id="KW-0378">Hydrolase</keyword>
<organism evidence="4 5">
    <name type="scientific">Meridianimarinicoccus marinus</name>
    <dbReference type="NCBI Taxonomy" id="3231483"/>
    <lineage>
        <taxon>Bacteria</taxon>
        <taxon>Pseudomonadati</taxon>
        <taxon>Pseudomonadota</taxon>
        <taxon>Alphaproteobacteria</taxon>
        <taxon>Rhodobacterales</taxon>
        <taxon>Paracoccaceae</taxon>
        <taxon>Meridianimarinicoccus</taxon>
    </lineage>
</organism>
<feature type="coiled-coil region" evidence="1">
    <location>
        <begin position="209"/>
        <end position="236"/>
    </location>
</feature>
<dbReference type="CDD" id="cd13926">
    <property type="entry name" value="N-acetylmuramidase_GH108"/>
    <property type="match status" value="1"/>
</dbReference>
<proteinExistence type="predicted"/>
<dbReference type="GO" id="GO:0016787">
    <property type="term" value="F:hydrolase activity"/>
    <property type="evidence" value="ECO:0007669"/>
    <property type="project" value="UniProtKB-KW"/>
</dbReference>
<dbReference type="InterPro" id="IPR008565">
    <property type="entry name" value="TtsA-like_GH18_dom"/>
</dbReference>
<dbReference type="InterPro" id="IPR023346">
    <property type="entry name" value="Lysozyme-like_dom_sf"/>
</dbReference>
<evidence type="ECO:0000313" key="5">
    <source>
        <dbReference type="Proteomes" id="UP001553161"/>
    </source>
</evidence>
<dbReference type="Gene3D" id="1.20.141.10">
    <property type="entry name" value="Chitosanase, subunit A, domain 1"/>
    <property type="match status" value="1"/>
</dbReference>
<evidence type="ECO:0000259" key="3">
    <source>
        <dbReference type="Pfam" id="PF05838"/>
    </source>
</evidence>
<keyword evidence="2" id="KW-1133">Transmembrane helix</keyword>